<feature type="transmembrane region" description="Helical" evidence="9">
    <location>
        <begin position="314"/>
        <end position="332"/>
    </location>
</feature>
<dbReference type="Proteomes" id="UP000838412">
    <property type="component" value="Chromosome 17"/>
</dbReference>
<dbReference type="GO" id="GO:0004930">
    <property type="term" value="F:G protein-coupled receptor activity"/>
    <property type="evidence" value="ECO:0007669"/>
    <property type="project" value="UniProtKB-KW"/>
</dbReference>
<feature type="transmembrane region" description="Helical" evidence="9">
    <location>
        <begin position="91"/>
        <end position="110"/>
    </location>
</feature>
<dbReference type="CDD" id="cd00637">
    <property type="entry name" value="7tm_classA_rhodopsin-like"/>
    <property type="match status" value="1"/>
</dbReference>
<name>A0A8K0EEW6_BRALA</name>
<dbReference type="InterPro" id="IPR000276">
    <property type="entry name" value="GPCR_Rhodpsn"/>
</dbReference>
<dbReference type="PANTHER" id="PTHR24249:SF411">
    <property type="entry name" value="G-PROTEIN COUPLED RECEPTORS FAMILY 1 PROFILE DOMAIN-CONTAINING PROTEIN"/>
    <property type="match status" value="1"/>
</dbReference>
<evidence type="ECO:0000256" key="6">
    <source>
        <dbReference type="ARBA" id="ARBA00023136"/>
    </source>
</evidence>
<sequence>MNVTEVFTEATDATLWFFGTAATPLPTDGFPSTAGCTRTDRTQCGIYGAVPSLQPLLIIVWLLILFWALFGNGCLLAAICTTLDMEERGNYFLGGMAVADILLALVHAPASIASLVSGRVTSDWWCKLQVLFSPGGFNLSVSFMTGLWYCRYRYIVYPFSYENTVTTTRIALAMVMSGVISFLPPAVHVLRHSISGAATPLNLANSAGLIIPCGVVGPERSVNLIIDIFLYGVSTFCIVRVLLEARKHRVQIANQVPALPEQTDAWKVSMKAVYTHLITVGVNGLTWLPILTIGGMLTSGVLTLENGGSVWLDVFWMINQTSTFSNSLVFAFRHEIYRQALRKLVRKISDLIDGE</sequence>
<gene>
    <name evidence="11" type="primary">ADRB2</name>
    <name evidence="11" type="ORF">BLAG_LOCUS10297</name>
</gene>
<evidence type="ECO:0000256" key="7">
    <source>
        <dbReference type="ARBA" id="ARBA00023170"/>
    </source>
</evidence>
<feature type="domain" description="G-protein coupled receptors family 1 profile" evidence="10">
    <location>
        <begin position="71"/>
        <end position="330"/>
    </location>
</feature>
<organism evidence="11 12">
    <name type="scientific">Branchiostoma lanceolatum</name>
    <name type="common">Common lancelet</name>
    <name type="synonym">Amphioxus lanceolatum</name>
    <dbReference type="NCBI Taxonomy" id="7740"/>
    <lineage>
        <taxon>Eukaryota</taxon>
        <taxon>Metazoa</taxon>
        <taxon>Chordata</taxon>
        <taxon>Cephalochordata</taxon>
        <taxon>Leptocardii</taxon>
        <taxon>Amphioxiformes</taxon>
        <taxon>Branchiostomatidae</taxon>
        <taxon>Branchiostoma</taxon>
    </lineage>
</organism>
<reference evidence="11" key="1">
    <citation type="submission" date="2022-01" db="EMBL/GenBank/DDBJ databases">
        <authorList>
            <person name="Braso-Vives M."/>
        </authorList>
    </citation>
    <scope>NUCLEOTIDE SEQUENCE</scope>
</reference>
<proteinExistence type="predicted"/>
<evidence type="ECO:0000256" key="1">
    <source>
        <dbReference type="ARBA" id="ARBA00004651"/>
    </source>
</evidence>
<feature type="transmembrane region" description="Helical" evidence="9">
    <location>
        <begin position="277"/>
        <end position="302"/>
    </location>
</feature>
<keyword evidence="5" id="KW-0297">G-protein coupled receptor</keyword>
<evidence type="ECO:0000313" key="11">
    <source>
        <dbReference type="EMBL" id="CAH1249081.1"/>
    </source>
</evidence>
<keyword evidence="6 9" id="KW-0472">Membrane</keyword>
<dbReference type="InterPro" id="IPR050569">
    <property type="entry name" value="TAAR"/>
</dbReference>
<keyword evidence="3 9" id="KW-0812">Transmembrane</keyword>
<evidence type="ECO:0000256" key="3">
    <source>
        <dbReference type="ARBA" id="ARBA00022692"/>
    </source>
</evidence>
<dbReference type="SUPFAM" id="SSF81321">
    <property type="entry name" value="Family A G protein-coupled receptor-like"/>
    <property type="match status" value="1"/>
</dbReference>
<evidence type="ECO:0000256" key="9">
    <source>
        <dbReference type="SAM" id="Phobius"/>
    </source>
</evidence>
<evidence type="ECO:0000256" key="4">
    <source>
        <dbReference type="ARBA" id="ARBA00022989"/>
    </source>
</evidence>
<dbReference type="PROSITE" id="PS50262">
    <property type="entry name" value="G_PROTEIN_RECEP_F1_2"/>
    <property type="match status" value="1"/>
</dbReference>
<keyword evidence="7" id="KW-0675">Receptor</keyword>
<feature type="transmembrane region" description="Helical" evidence="9">
    <location>
        <begin position="56"/>
        <end position="79"/>
    </location>
</feature>
<evidence type="ECO:0000259" key="10">
    <source>
        <dbReference type="PROSITE" id="PS50262"/>
    </source>
</evidence>
<dbReference type="InterPro" id="IPR017452">
    <property type="entry name" value="GPCR_Rhodpsn_7TM"/>
</dbReference>
<dbReference type="AlphaFoldDB" id="A0A8K0EEW6"/>
<keyword evidence="8" id="KW-0807">Transducer</keyword>
<comment type="subcellular location">
    <subcellularLocation>
        <location evidence="1">Cell membrane</location>
        <topology evidence="1">Multi-pass membrane protein</topology>
    </subcellularLocation>
</comment>
<dbReference type="GO" id="GO:0005886">
    <property type="term" value="C:plasma membrane"/>
    <property type="evidence" value="ECO:0007669"/>
    <property type="project" value="UniProtKB-SubCell"/>
</dbReference>
<feature type="transmembrane region" description="Helical" evidence="9">
    <location>
        <begin position="130"/>
        <end position="150"/>
    </location>
</feature>
<feature type="transmembrane region" description="Helical" evidence="9">
    <location>
        <begin position="170"/>
        <end position="190"/>
    </location>
</feature>
<protein>
    <submittedName>
        <fullName evidence="11">ADRB2 protein</fullName>
    </submittedName>
</protein>
<evidence type="ECO:0000313" key="12">
    <source>
        <dbReference type="Proteomes" id="UP000838412"/>
    </source>
</evidence>
<dbReference type="PRINTS" id="PR00237">
    <property type="entry name" value="GPCRRHODOPSN"/>
</dbReference>
<evidence type="ECO:0000256" key="5">
    <source>
        <dbReference type="ARBA" id="ARBA00023040"/>
    </source>
</evidence>
<dbReference type="EMBL" id="OV696702">
    <property type="protein sequence ID" value="CAH1249081.1"/>
    <property type="molecule type" value="Genomic_DNA"/>
</dbReference>
<keyword evidence="2" id="KW-1003">Cell membrane</keyword>
<dbReference type="Gene3D" id="1.20.1070.10">
    <property type="entry name" value="Rhodopsin 7-helix transmembrane proteins"/>
    <property type="match status" value="1"/>
</dbReference>
<keyword evidence="4 9" id="KW-1133">Transmembrane helix</keyword>
<evidence type="ECO:0000256" key="8">
    <source>
        <dbReference type="ARBA" id="ARBA00023224"/>
    </source>
</evidence>
<dbReference type="PANTHER" id="PTHR24249">
    <property type="entry name" value="HISTAMINE RECEPTOR-RELATED G-PROTEIN COUPLED RECEPTOR"/>
    <property type="match status" value="1"/>
</dbReference>
<evidence type="ECO:0000256" key="2">
    <source>
        <dbReference type="ARBA" id="ARBA00022475"/>
    </source>
</evidence>
<accession>A0A8K0EEW6</accession>
<feature type="transmembrane region" description="Helical" evidence="9">
    <location>
        <begin position="224"/>
        <end position="243"/>
    </location>
</feature>
<dbReference type="Pfam" id="PF00001">
    <property type="entry name" value="7tm_1"/>
    <property type="match status" value="1"/>
</dbReference>
<dbReference type="OrthoDB" id="6144443at2759"/>
<dbReference type="FunFam" id="1.20.1070.10:FF:000999">
    <property type="entry name" value="Uncharacterized protein"/>
    <property type="match status" value="1"/>
</dbReference>
<keyword evidence="12" id="KW-1185">Reference proteome</keyword>